<dbReference type="OrthoDB" id="537444at2759"/>
<dbReference type="GO" id="GO:0004742">
    <property type="term" value="F:dihydrolipoyllysine-residue acetyltransferase activity"/>
    <property type="evidence" value="ECO:0007669"/>
    <property type="project" value="TreeGrafter"/>
</dbReference>
<dbReference type="AlphaFoldDB" id="A0A9K3PWK3"/>
<feature type="compositionally biased region" description="Pro residues" evidence="3">
    <location>
        <begin position="176"/>
        <end position="185"/>
    </location>
</feature>
<dbReference type="InterPro" id="IPR045257">
    <property type="entry name" value="E2/Pdx1"/>
</dbReference>
<reference evidence="5" key="2">
    <citation type="submission" date="2021-04" db="EMBL/GenBank/DDBJ databases">
        <authorList>
            <person name="Podell S."/>
        </authorList>
    </citation>
    <scope>NUCLEOTIDE SEQUENCE</scope>
    <source>
        <strain evidence="5">Hildebrandi</strain>
    </source>
</reference>
<dbReference type="InterPro" id="IPR003016">
    <property type="entry name" value="2-oxoA_DH_lipoyl-BS"/>
</dbReference>
<sequence>MLASRVIATASLKRCSQRMAAKTVNFQSRNFSPSAAVLKDLPYHIVVGMPALSPTMETGILAEWYLSEGAEFSAGQAVAKIETDKASIDFEAQDDGFVAKILMEAGSGEDIAVGTPIMVTVEEADDVAAFADFVLEEAASSAPAPKSAPTPEPTPAKVEAAAPPPPPAAPQAAAPASPPPVAAQVTVPPPAMEDLVVAIAPVMSTGWGDFAKLNSPILKTLSKQQSDYVQKYGTTGQVPL</sequence>
<dbReference type="PANTHER" id="PTHR23151">
    <property type="entry name" value="DIHYDROLIPOAMIDE ACETYL/SUCCINYL-TRANSFERASE-RELATED"/>
    <property type="match status" value="1"/>
</dbReference>
<evidence type="ECO:0000313" key="5">
    <source>
        <dbReference type="EMBL" id="KAG7362230.1"/>
    </source>
</evidence>
<dbReference type="GO" id="GO:0045254">
    <property type="term" value="C:pyruvate dehydrogenase complex"/>
    <property type="evidence" value="ECO:0007669"/>
    <property type="project" value="InterPro"/>
</dbReference>
<dbReference type="FunFam" id="2.40.50.100:FF:000010">
    <property type="entry name" value="Acetyltransferase component of pyruvate dehydrogenase complex"/>
    <property type="match status" value="1"/>
</dbReference>
<evidence type="ECO:0000256" key="3">
    <source>
        <dbReference type="SAM" id="MobiDB-lite"/>
    </source>
</evidence>
<name>A0A9K3PWK3_9STRA</name>
<evidence type="ECO:0000256" key="2">
    <source>
        <dbReference type="ARBA" id="ARBA00022946"/>
    </source>
</evidence>
<comment type="caution">
    <text evidence="5">The sequence shown here is derived from an EMBL/GenBank/DDBJ whole genome shotgun (WGS) entry which is preliminary data.</text>
</comment>
<evidence type="ECO:0000259" key="4">
    <source>
        <dbReference type="PROSITE" id="PS50968"/>
    </source>
</evidence>
<organism evidence="5 6">
    <name type="scientific">Nitzschia inconspicua</name>
    <dbReference type="NCBI Taxonomy" id="303405"/>
    <lineage>
        <taxon>Eukaryota</taxon>
        <taxon>Sar</taxon>
        <taxon>Stramenopiles</taxon>
        <taxon>Ochrophyta</taxon>
        <taxon>Bacillariophyta</taxon>
        <taxon>Bacillariophyceae</taxon>
        <taxon>Bacillariophycidae</taxon>
        <taxon>Bacillariales</taxon>
        <taxon>Bacillariaceae</taxon>
        <taxon>Nitzschia</taxon>
    </lineage>
</organism>
<evidence type="ECO:0000313" key="6">
    <source>
        <dbReference type="Proteomes" id="UP000693970"/>
    </source>
</evidence>
<proteinExistence type="predicted"/>
<dbReference type="Pfam" id="PF00364">
    <property type="entry name" value="Biotin_lipoyl"/>
    <property type="match status" value="1"/>
</dbReference>
<keyword evidence="2" id="KW-0809">Transit peptide</keyword>
<reference evidence="5" key="1">
    <citation type="journal article" date="2021" name="Sci. Rep.">
        <title>Diploid genomic architecture of Nitzschia inconspicua, an elite biomass production diatom.</title>
        <authorList>
            <person name="Oliver A."/>
            <person name="Podell S."/>
            <person name="Pinowska A."/>
            <person name="Traller J.C."/>
            <person name="Smith S.R."/>
            <person name="McClure R."/>
            <person name="Beliaev A."/>
            <person name="Bohutskyi P."/>
            <person name="Hill E.A."/>
            <person name="Rabines A."/>
            <person name="Zheng H."/>
            <person name="Allen L.Z."/>
            <person name="Kuo A."/>
            <person name="Grigoriev I.V."/>
            <person name="Allen A.E."/>
            <person name="Hazlebeck D."/>
            <person name="Allen E.E."/>
        </authorList>
    </citation>
    <scope>NUCLEOTIDE SEQUENCE</scope>
    <source>
        <strain evidence="5">Hildebrandi</strain>
    </source>
</reference>
<accession>A0A9K3PWK3</accession>
<feature type="domain" description="Lipoyl-binding" evidence="4">
    <location>
        <begin position="44"/>
        <end position="122"/>
    </location>
</feature>
<evidence type="ECO:0000256" key="1">
    <source>
        <dbReference type="ARBA" id="ARBA00022823"/>
    </source>
</evidence>
<dbReference type="Proteomes" id="UP000693970">
    <property type="component" value="Unassembled WGS sequence"/>
</dbReference>
<keyword evidence="6" id="KW-1185">Reference proteome</keyword>
<dbReference type="InterPro" id="IPR000089">
    <property type="entry name" value="Biotin_lipoyl"/>
</dbReference>
<dbReference type="PROSITE" id="PS50968">
    <property type="entry name" value="BIOTINYL_LIPOYL"/>
    <property type="match status" value="1"/>
</dbReference>
<dbReference type="GO" id="GO:0006086">
    <property type="term" value="P:pyruvate decarboxylation to acetyl-CoA"/>
    <property type="evidence" value="ECO:0007669"/>
    <property type="project" value="InterPro"/>
</dbReference>
<dbReference type="PROSITE" id="PS00189">
    <property type="entry name" value="LIPOYL"/>
    <property type="match status" value="1"/>
</dbReference>
<protein>
    <submittedName>
        <fullName evidence="5">Dihydrolipoamide acetyltransferase</fullName>
    </submittedName>
</protein>
<dbReference type="PANTHER" id="PTHR23151:SF90">
    <property type="entry name" value="DIHYDROLIPOYLLYSINE-RESIDUE ACETYLTRANSFERASE COMPONENT OF PYRUVATE DEHYDROGENASE COMPLEX, MITOCHONDRIAL-RELATED"/>
    <property type="match status" value="1"/>
</dbReference>
<keyword evidence="1" id="KW-0450">Lipoyl</keyword>
<gene>
    <name evidence="5" type="ORF">IV203_025896</name>
</gene>
<dbReference type="EMBL" id="JAGRRH010000012">
    <property type="protein sequence ID" value="KAG7362230.1"/>
    <property type="molecule type" value="Genomic_DNA"/>
</dbReference>
<dbReference type="CDD" id="cd06849">
    <property type="entry name" value="lipoyl_domain"/>
    <property type="match status" value="1"/>
</dbReference>
<feature type="region of interest" description="Disordered" evidence="3">
    <location>
        <begin position="140"/>
        <end position="185"/>
    </location>
</feature>